<accession>A0A3L9DVN7</accession>
<dbReference type="Gene3D" id="3.40.1360.10">
    <property type="match status" value="1"/>
</dbReference>
<protein>
    <recommendedName>
        <fullName evidence="12 13">DNA primase</fullName>
        <ecNumber evidence="12">2.7.7.101</ecNumber>
    </recommendedName>
</protein>
<dbReference type="Pfam" id="PF01807">
    <property type="entry name" value="Zn_ribbon_DnaG"/>
    <property type="match status" value="1"/>
</dbReference>
<feature type="zinc finger region" description="CHC2-type" evidence="12 14">
    <location>
        <begin position="53"/>
        <end position="77"/>
    </location>
</feature>
<evidence type="ECO:0000256" key="6">
    <source>
        <dbReference type="ARBA" id="ARBA00022723"/>
    </source>
</evidence>
<keyword evidence="2 12" id="KW-0639">Primosome</keyword>
<dbReference type="HAMAP" id="MF_00974">
    <property type="entry name" value="DNA_primase_DnaG"/>
    <property type="match status" value="1"/>
</dbReference>
<dbReference type="GO" id="GO:0000428">
    <property type="term" value="C:DNA-directed RNA polymerase complex"/>
    <property type="evidence" value="ECO:0007669"/>
    <property type="project" value="UniProtKB-KW"/>
</dbReference>
<comment type="similarity">
    <text evidence="12 13">Belongs to the DnaG primase family.</text>
</comment>
<dbReference type="GO" id="GO:0003677">
    <property type="term" value="F:DNA binding"/>
    <property type="evidence" value="ECO:0007669"/>
    <property type="project" value="UniProtKB-KW"/>
</dbReference>
<dbReference type="SMART" id="SM00493">
    <property type="entry name" value="TOPRIM"/>
    <property type="match status" value="1"/>
</dbReference>
<keyword evidence="7 12" id="KW-0863">Zinc-finger</keyword>
<keyword evidence="6 12" id="KW-0479">Metal-binding</keyword>
<dbReference type="Gene3D" id="3.90.980.10">
    <property type="entry name" value="DNA primase, catalytic core, N-terminal domain"/>
    <property type="match status" value="1"/>
</dbReference>
<dbReference type="GO" id="GO:1990077">
    <property type="term" value="C:primosome complex"/>
    <property type="evidence" value="ECO:0007669"/>
    <property type="project" value="UniProtKB-KW"/>
</dbReference>
<dbReference type="AlphaFoldDB" id="A0A3L9DVN7"/>
<dbReference type="Proteomes" id="UP000279194">
    <property type="component" value="Unassembled WGS sequence"/>
</dbReference>
<sequence length="607" mass="69640">MKYKTKMGFLCGGVDLAVSKEQILDIKNSVNIVDVIGEVVALTKAGRHFLGLCPFHKEKTPSFNVIEDKQFYHCFGCGKSGDVFKFLEDYRQITFMESVQILADRVGINVSVSQPRVEQTQSHPHQKLFSLNQDASKFYHAVLMTTTQGQEAKQYLYDRGLTDELIVYFNIGLSPSEPDYLYQAMSKKYDEDTLMQVGLFNLSENGRVFDAFQNRIMFPLTDDSGRVLGFSGRIWTENDQQQGQAKYKNTRSTLIFNKSYELYHMDRAKAVAKKTHELYLMEGFMDVIAAYRAGISNAVASMGTALTSEHVRHLKQFTKKVILTYDGDKAGQNAIAKSLEILRDMTVEIVRMPNQMDPDEFLKANSEEELAKLLTQSRLSATEFWIYYLKPENTDNLQAQIAYVEKISEMIAQVSSITAQNTYIHLVADLLPDFDYMQVEQAVNNHRLADRKQRQEQTYQGQQVLKTLPLSKALSALNKAENQLFHRLLNHPYLLNEFRNRSDFFFHTPELQTLYLVLEKAGEISSLDLASLSEEENRAYYRVLEEVLPPEIAEGEIVQIEERIYRLLGEQELRHTAKSIRESSNHGDIDRAVEELQALISQKRKLE</sequence>
<evidence type="ECO:0000256" key="5">
    <source>
        <dbReference type="ARBA" id="ARBA00022705"/>
    </source>
</evidence>
<dbReference type="PIRSF" id="PIRSF002811">
    <property type="entry name" value="DnaG"/>
    <property type="match status" value="1"/>
</dbReference>
<evidence type="ECO:0000256" key="7">
    <source>
        <dbReference type="ARBA" id="ARBA00022771"/>
    </source>
</evidence>
<dbReference type="EMBL" id="RCVM01000001">
    <property type="protein sequence ID" value="RLY05125.1"/>
    <property type="molecule type" value="Genomic_DNA"/>
</dbReference>
<dbReference type="InterPro" id="IPR034151">
    <property type="entry name" value="TOPRIM_DnaG_bac"/>
</dbReference>
<dbReference type="InterPro" id="IPR013264">
    <property type="entry name" value="DNAG_N"/>
</dbReference>
<gene>
    <name evidence="12 16" type="primary">dnaG</name>
    <name evidence="16" type="ORF">EAF07_00015</name>
</gene>
<keyword evidence="1 12" id="KW-0240">DNA-directed RNA polymerase</keyword>
<comment type="function">
    <text evidence="12 13">RNA polymerase that catalyzes the synthesis of short RNA molecules used as primers for DNA polymerase during DNA replication.</text>
</comment>
<dbReference type="Gene3D" id="1.10.860.10">
    <property type="entry name" value="DNAb Helicase, Chain A"/>
    <property type="match status" value="1"/>
</dbReference>
<dbReference type="PANTHER" id="PTHR30313:SF2">
    <property type="entry name" value="DNA PRIMASE"/>
    <property type="match status" value="1"/>
</dbReference>
<dbReference type="FunFam" id="3.90.580.10:FF:000001">
    <property type="entry name" value="DNA primase"/>
    <property type="match status" value="1"/>
</dbReference>
<keyword evidence="17" id="KW-1185">Reference proteome</keyword>
<dbReference type="OrthoDB" id="9803773at2"/>
<dbReference type="SUPFAM" id="SSF56731">
    <property type="entry name" value="DNA primase core"/>
    <property type="match status" value="1"/>
</dbReference>
<reference evidence="16 17" key="1">
    <citation type="submission" date="2018-10" db="EMBL/GenBank/DDBJ databases">
        <title>Streptococcus hillyeri sp. nov., isolated from equine tracheal sample.</title>
        <authorList>
            <person name="Macfadyen A.C."/>
            <person name="Waller A."/>
            <person name="Paterson G.K."/>
        </authorList>
    </citation>
    <scope>NUCLEOTIDE SEQUENCE [LARGE SCALE GENOMIC DNA]</scope>
    <source>
        <strain evidence="16 17">28462</strain>
    </source>
</reference>
<evidence type="ECO:0000313" key="17">
    <source>
        <dbReference type="Proteomes" id="UP000279194"/>
    </source>
</evidence>
<evidence type="ECO:0000256" key="3">
    <source>
        <dbReference type="ARBA" id="ARBA00022679"/>
    </source>
</evidence>
<keyword evidence="4 12" id="KW-0548">Nucleotidyltransferase</keyword>
<dbReference type="InterPro" id="IPR016136">
    <property type="entry name" value="DNA_helicase_N/primase_C"/>
</dbReference>
<comment type="domain">
    <text evidence="12">Contains an N-terminal zinc-binding domain, a central core domain that contains the primase activity, and a C-terminal DnaB-binding domain.</text>
</comment>
<evidence type="ECO:0000259" key="15">
    <source>
        <dbReference type="PROSITE" id="PS50880"/>
    </source>
</evidence>
<evidence type="ECO:0000256" key="8">
    <source>
        <dbReference type="ARBA" id="ARBA00022833"/>
    </source>
</evidence>
<keyword evidence="9" id="KW-0460">Magnesium</keyword>
<keyword evidence="5 12" id="KW-0235">DNA replication</keyword>
<dbReference type="InterPro" id="IPR030846">
    <property type="entry name" value="DnaG_bac"/>
</dbReference>
<evidence type="ECO:0000256" key="2">
    <source>
        <dbReference type="ARBA" id="ARBA00022515"/>
    </source>
</evidence>
<comment type="subunit">
    <text evidence="12">Monomer. Interacts with DnaB.</text>
</comment>
<evidence type="ECO:0000313" key="16">
    <source>
        <dbReference type="EMBL" id="RLY05125.1"/>
    </source>
</evidence>
<evidence type="ECO:0000256" key="13">
    <source>
        <dbReference type="PIRNR" id="PIRNR002811"/>
    </source>
</evidence>
<dbReference type="GO" id="GO:0006269">
    <property type="term" value="P:DNA replication, synthesis of primer"/>
    <property type="evidence" value="ECO:0007669"/>
    <property type="project" value="UniProtKB-UniRule"/>
</dbReference>
<evidence type="ECO:0000256" key="12">
    <source>
        <dbReference type="HAMAP-Rule" id="MF_00974"/>
    </source>
</evidence>
<dbReference type="InterPro" id="IPR002694">
    <property type="entry name" value="Znf_CHC2"/>
</dbReference>
<dbReference type="PANTHER" id="PTHR30313">
    <property type="entry name" value="DNA PRIMASE"/>
    <property type="match status" value="1"/>
</dbReference>
<dbReference type="InterPro" id="IPR006295">
    <property type="entry name" value="DNA_primase_DnaG"/>
</dbReference>
<dbReference type="CDD" id="cd03364">
    <property type="entry name" value="TOPRIM_DnaG_primases"/>
    <property type="match status" value="1"/>
</dbReference>
<keyword evidence="3 12" id="KW-0808">Transferase</keyword>
<dbReference type="NCBIfam" id="TIGR01391">
    <property type="entry name" value="dnaG"/>
    <property type="match status" value="1"/>
</dbReference>
<organism evidence="16 17">
    <name type="scientific">Streptococcus hillyeri</name>
    <dbReference type="NCBI Taxonomy" id="2282420"/>
    <lineage>
        <taxon>Bacteria</taxon>
        <taxon>Bacillati</taxon>
        <taxon>Bacillota</taxon>
        <taxon>Bacilli</taxon>
        <taxon>Lactobacillales</taxon>
        <taxon>Streptococcaceae</taxon>
        <taxon>Streptococcus</taxon>
    </lineage>
</organism>
<dbReference type="PROSITE" id="PS50880">
    <property type="entry name" value="TOPRIM"/>
    <property type="match status" value="1"/>
</dbReference>
<dbReference type="GO" id="GO:0005737">
    <property type="term" value="C:cytoplasm"/>
    <property type="evidence" value="ECO:0007669"/>
    <property type="project" value="TreeGrafter"/>
</dbReference>
<feature type="domain" description="Toprim" evidence="15">
    <location>
        <begin position="276"/>
        <end position="357"/>
    </location>
</feature>
<dbReference type="SUPFAM" id="SSF57783">
    <property type="entry name" value="Zinc beta-ribbon"/>
    <property type="match status" value="1"/>
</dbReference>
<dbReference type="SMART" id="SM00400">
    <property type="entry name" value="ZnF_CHCC"/>
    <property type="match status" value="1"/>
</dbReference>
<dbReference type="GO" id="GO:0003899">
    <property type="term" value="F:DNA-directed RNA polymerase activity"/>
    <property type="evidence" value="ECO:0007669"/>
    <property type="project" value="UniProtKB-UniRule"/>
</dbReference>
<evidence type="ECO:0000256" key="11">
    <source>
        <dbReference type="ARBA" id="ARBA00023163"/>
    </source>
</evidence>
<dbReference type="InterPro" id="IPR050219">
    <property type="entry name" value="DnaG_primase"/>
</dbReference>
<evidence type="ECO:0000256" key="9">
    <source>
        <dbReference type="ARBA" id="ARBA00022842"/>
    </source>
</evidence>
<dbReference type="GO" id="GO:0008270">
    <property type="term" value="F:zinc ion binding"/>
    <property type="evidence" value="ECO:0007669"/>
    <property type="project" value="UniProtKB-UniRule"/>
</dbReference>
<evidence type="ECO:0000256" key="1">
    <source>
        <dbReference type="ARBA" id="ARBA00022478"/>
    </source>
</evidence>
<dbReference type="EC" id="2.7.7.101" evidence="12"/>
<comment type="caution">
    <text evidence="16">The sequence shown here is derived from an EMBL/GenBank/DDBJ whole genome shotgun (WGS) entry which is preliminary data.</text>
</comment>
<dbReference type="InterPro" id="IPR037068">
    <property type="entry name" value="DNA_primase_core_N_sf"/>
</dbReference>
<comment type="cofactor">
    <cofactor evidence="12 13 14">
        <name>Zn(2+)</name>
        <dbReference type="ChEBI" id="CHEBI:29105"/>
    </cofactor>
    <text evidence="12 13 14">Binds 1 zinc ion per monomer.</text>
</comment>
<keyword evidence="10 12" id="KW-0238">DNA-binding</keyword>
<evidence type="ECO:0000256" key="14">
    <source>
        <dbReference type="PIRSR" id="PIRSR002811-1"/>
    </source>
</evidence>
<name>A0A3L9DVN7_9STRE</name>
<dbReference type="InterPro" id="IPR036977">
    <property type="entry name" value="DNA_primase_Znf_CHC2"/>
</dbReference>
<dbReference type="Gene3D" id="3.90.580.10">
    <property type="entry name" value="Zinc finger, CHC2-type domain"/>
    <property type="match status" value="1"/>
</dbReference>
<proteinExistence type="inferred from homology"/>
<keyword evidence="8 12" id="KW-0862">Zinc</keyword>
<evidence type="ECO:0000256" key="4">
    <source>
        <dbReference type="ARBA" id="ARBA00022695"/>
    </source>
</evidence>
<dbReference type="Pfam" id="PF13155">
    <property type="entry name" value="Toprim_2"/>
    <property type="match status" value="1"/>
</dbReference>
<dbReference type="Pfam" id="PF08275">
    <property type="entry name" value="DNAG_N"/>
    <property type="match status" value="1"/>
</dbReference>
<evidence type="ECO:0000256" key="10">
    <source>
        <dbReference type="ARBA" id="ARBA00023125"/>
    </source>
</evidence>
<dbReference type="InterPro" id="IPR006171">
    <property type="entry name" value="TOPRIM_dom"/>
</dbReference>
<comment type="catalytic activity">
    <reaction evidence="12">
        <text>ssDNA + n NTP = ssDNA/pppN(pN)n-1 hybrid + (n-1) diphosphate.</text>
        <dbReference type="EC" id="2.7.7.101"/>
    </reaction>
</comment>
<keyword evidence="11 12" id="KW-0804">Transcription</keyword>